<evidence type="ECO:0000313" key="1">
    <source>
        <dbReference type="EMBL" id="JAG93701.1"/>
    </source>
</evidence>
<reference evidence="1" key="1">
    <citation type="submission" date="2015-03" db="EMBL/GenBank/DDBJ databases">
        <title>A transcriptome of Araucaria cunninghamii, an australian fine timber species.</title>
        <authorList>
            <person name="Jing Yi C.J.Y."/>
            <person name="Yin San L.Y.S."/>
            <person name="Abdul Karim S.S."/>
            <person name="Wan Azmi N.N."/>
            <person name="Hercus R.R."/>
            <person name="Croft L.L."/>
        </authorList>
    </citation>
    <scope>NUCLEOTIDE SEQUENCE</scope>
    <source>
        <strain evidence="1">MI0301</strain>
        <tissue evidence="1">Leaf</tissue>
    </source>
</reference>
<dbReference type="AlphaFoldDB" id="A0A0D6QTB6"/>
<dbReference type="Pfam" id="PF14299">
    <property type="entry name" value="PP2"/>
    <property type="match status" value="1"/>
</dbReference>
<dbReference type="EMBL" id="GCKF01045899">
    <property type="protein sequence ID" value="JAG93701.1"/>
    <property type="molecule type" value="Transcribed_RNA"/>
</dbReference>
<protein>
    <submittedName>
        <fullName evidence="1">Uncharacterized protein</fullName>
    </submittedName>
</protein>
<proteinExistence type="predicted"/>
<organism evidence="1">
    <name type="scientific">Araucaria cunninghamii</name>
    <name type="common">Hoop pine</name>
    <name type="synonym">Moreton Bay pine</name>
    <dbReference type="NCBI Taxonomy" id="56994"/>
    <lineage>
        <taxon>Eukaryota</taxon>
        <taxon>Viridiplantae</taxon>
        <taxon>Streptophyta</taxon>
        <taxon>Embryophyta</taxon>
        <taxon>Tracheophyta</taxon>
        <taxon>Spermatophyta</taxon>
        <taxon>Pinopsida</taxon>
        <taxon>Pinidae</taxon>
        <taxon>Conifers II</taxon>
        <taxon>Araucariales</taxon>
        <taxon>Araucariaceae</taxon>
        <taxon>Araucaria</taxon>
    </lineage>
</organism>
<sequence>MCTRFEEVAKLDREQYIQIWGKFDCKLLSPNTDYVLSFLINDDDCRRWWNRGALKFFVTPPEGEKMEPFRVPADLQRADQDPKLGSASLKCEHEGWMEIFAGEFTTKSYSNSSEPKILRFGMEQLSHISNCRFLFGGVKIQPKSS</sequence>
<accession>A0A0D6QTB6</accession>
<dbReference type="InterPro" id="IPR025886">
    <property type="entry name" value="PP2-like"/>
</dbReference>
<name>A0A0D6QTB6_ARACU</name>